<evidence type="ECO:0000256" key="1">
    <source>
        <dbReference type="SAM" id="MobiDB-lite"/>
    </source>
</evidence>
<dbReference type="Proteomes" id="UP000515165">
    <property type="component" value="Chromosome 15"/>
</dbReference>
<dbReference type="AlphaFoldDB" id="A0A6J2D7L7"/>
<dbReference type="KEGG" id="zca:113923601"/>
<proteinExistence type="predicted"/>
<dbReference type="CTD" id="127488263"/>
<evidence type="ECO:0000313" key="2">
    <source>
        <dbReference type="Proteomes" id="UP000515165"/>
    </source>
</evidence>
<sequence length="171" mass="18404">MMTWDRSPLSPGDSGLRYAGLQPPRGQAPSVFAPPPSFIGSPGTRGEGGADSVASARVRRSVGMRGPRTRAWGRMDTLVPGRWRRRRAEELQVPGDAKRACRRVEAAGPEWGCTPAKLSALMSWSGGGLPRVGIPQNGGRSSAQPCLRCIAGESENFCMLCCIPWCNPEQR</sequence>
<protein>
    <submittedName>
        <fullName evidence="3">Uncharacterized protein C10orf143 homolog isoform X1</fullName>
    </submittedName>
</protein>
<dbReference type="RefSeq" id="XP_027452340.1">
    <property type="nucleotide sequence ID" value="XM_027596539.2"/>
</dbReference>
<feature type="region of interest" description="Disordered" evidence="1">
    <location>
        <begin position="1"/>
        <end position="54"/>
    </location>
</feature>
<dbReference type="GeneID" id="113923601"/>
<reference evidence="3" key="1">
    <citation type="submission" date="2025-08" db="UniProtKB">
        <authorList>
            <consortium name="RefSeq"/>
        </authorList>
    </citation>
    <scope>IDENTIFICATION</scope>
    <source>
        <tissue evidence="3">Blood</tissue>
    </source>
</reference>
<evidence type="ECO:0000313" key="3">
    <source>
        <dbReference type="RefSeq" id="XP_027452340.1"/>
    </source>
</evidence>
<keyword evidence="2" id="KW-1185">Reference proteome</keyword>
<organism evidence="2 3">
    <name type="scientific">Zalophus californianus</name>
    <name type="common">California sealion</name>
    <dbReference type="NCBI Taxonomy" id="9704"/>
    <lineage>
        <taxon>Eukaryota</taxon>
        <taxon>Metazoa</taxon>
        <taxon>Chordata</taxon>
        <taxon>Craniata</taxon>
        <taxon>Vertebrata</taxon>
        <taxon>Euteleostomi</taxon>
        <taxon>Mammalia</taxon>
        <taxon>Eutheria</taxon>
        <taxon>Laurasiatheria</taxon>
        <taxon>Carnivora</taxon>
        <taxon>Caniformia</taxon>
        <taxon>Pinnipedia</taxon>
        <taxon>Otariidae</taxon>
        <taxon>Zalophus</taxon>
    </lineage>
</organism>
<accession>A0A6J2D7L7</accession>
<dbReference type="OrthoDB" id="5955292at2759"/>
<name>A0A6J2D7L7_ZALCA</name>
<gene>
    <name evidence="3" type="primary">C15H10orf143</name>
</gene>